<feature type="domain" description="HTH lysR-type" evidence="5">
    <location>
        <begin position="1"/>
        <end position="58"/>
    </location>
</feature>
<evidence type="ECO:0000259" key="5">
    <source>
        <dbReference type="PROSITE" id="PS50931"/>
    </source>
</evidence>
<evidence type="ECO:0000256" key="4">
    <source>
        <dbReference type="ARBA" id="ARBA00023163"/>
    </source>
</evidence>
<accession>A0A6C0FZU6</accession>
<gene>
    <name evidence="6" type="ORF">GXP70_20685</name>
</gene>
<evidence type="ECO:0000256" key="3">
    <source>
        <dbReference type="ARBA" id="ARBA00023125"/>
    </source>
</evidence>
<dbReference type="InterPro" id="IPR005119">
    <property type="entry name" value="LysR_subst-bd"/>
</dbReference>
<protein>
    <submittedName>
        <fullName evidence="6">LysR family transcriptional regulator</fullName>
    </submittedName>
</protein>
<proteinExistence type="inferred from homology"/>
<dbReference type="SUPFAM" id="SSF53850">
    <property type="entry name" value="Periplasmic binding protein-like II"/>
    <property type="match status" value="1"/>
</dbReference>
<dbReference type="PANTHER" id="PTHR30126">
    <property type="entry name" value="HTH-TYPE TRANSCRIPTIONAL REGULATOR"/>
    <property type="match status" value="1"/>
</dbReference>
<dbReference type="AlphaFoldDB" id="A0A6C0FZU6"/>
<dbReference type="EMBL" id="CP048209">
    <property type="protein sequence ID" value="QHT62157.1"/>
    <property type="molecule type" value="Genomic_DNA"/>
</dbReference>
<keyword evidence="3" id="KW-0238">DNA-binding</keyword>
<evidence type="ECO:0000313" key="6">
    <source>
        <dbReference type="EMBL" id="QHT62157.1"/>
    </source>
</evidence>
<dbReference type="Pfam" id="PF00126">
    <property type="entry name" value="HTH_1"/>
    <property type="match status" value="1"/>
</dbReference>
<dbReference type="PRINTS" id="PR00039">
    <property type="entry name" value="HTHLYSR"/>
</dbReference>
<evidence type="ECO:0000313" key="7">
    <source>
        <dbReference type="Proteomes" id="UP000476064"/>
    </source>
</evidence>
<dbReference type="Gene3D" id="1.10.10.10">
    <property type="entry name" value="Winged helix-like DNA-binding domain superfamily/Winged helix DNA-binding domain"/>
    <property type="match status" value="1"/>
</dbReference>
<dbReference type="InterPro" id="IPR000847">
    <property type="entry name" value="LysR_HTH_N"/>
</dbReference>
<dbReference type="SUPFAM" id="SSF46785">
    <property type="entry name" value="Winged helix' DNA-binding domain"/>
    <property type="match status" value="1"/>
</dbReference>
<comment type="similarity">
    <text evidence="1">Belongs to the LysR transcriptional regulatory family.</text>
</comment>
<dbReference type="PANTHER" id="PTHR30126:SF21">
    <property type="entry name" value="TRANSCRIPTIONAL REGULATOR-RELATED"/>
    <property type="match status" value="1"/>
</dbReference>
<dbReference type="Pfam" id="PF03466">
    <property type="entry name" value="LysR_substrate"/>
    <property type="match status" value="1"/>
</dbReference>
<dbReference type="FunFam" id="1.10.10.10:FF:000001">
    <property type="entry name" value="LysR family transcriptional regulator"/>
    <property type="match status" value="1"/>
</dbReference>
<dbReference type="KEGG" id="plyc:GXP70_20685"/>
<dbReference type="GO" id="GO:0000976">
    <property type="term" value="F:transcription cis-regulatory region binding"/>
    <property type="evidence" value="ECO:0007669"/>
    <property type="project" value="TreeGrafter"/>
</dbReference>
<dbReference type="Gene3D" id="3.40.190.290">
    <property type="match status" value="1"/>
</dbReference>
<dbReference type="InterPro" id="IPR036388">
    <property type="entry name" value="WH-like_DNA-bd_sf"/>
</dbReference>
<dbReference type="CDD" id="cd05466">
    <property type="entry name" value="PBP2_LTTR_substrate"/>
    <property type="match status" value="1"/>
</dbReference>
<dbReference type="PROSITE" id="PS50931">
    <property type="entry name" value="HTH_LYSR"/>
    <property type="match status" value="1"/>
</dbReference>
<keyword evidence="4" id="KW-0804">Transcription</keyword>
<sequence>MDSAQLEAFIAVSKTLNFTKASDHLHISQSAVTARIKALELDVGKTLFLRDNRNVSLTSAGAAYLPFAERMLRLHEESKVTLSDEFEHRIVLSAPGSVWHYAYLQRIFRFRESHPKVAVKFLSYIDPDYIIRDLLLDGVVHVAIRFDPPEQAKVTRIPLFEDELLLVSARDRTAPVTARDFYSQAYCHIEWGQPFPDWFQSIAGPGFIPALQTDHSSIMLTMLLQGAGFGFMPRSIARPYLDDGRLVRLRAAFEPPALTAYALYLTERRDVAAVQLGLRLLGIENALSD</sequence>
<dbReference type="Proteomes" id="UP000476064">
    <property type="component" value="Chromosome"/>
</dbReference>
<reference evidence="6 7" key="1">
    <citation type="submission" date="2020-01" db="EMBL/GenBank/DDBJ databases">
        <title>Paenibacillus sp. nov., isolated from tomato rhizosphere.</title>
        <authorList>
            <person name="Weon H.-Y."/>
            <person name="Lee S.A."/>
        </authorList>
    </citation>
    <scope>NUCLEOTIDE SEQUENCE [LARGE SCALE GENOMIC DNA]</scope>
    <source>
        <strain evidence="6 7">12200R-189</strain>
    </source>
</reference>
<name>A0A6C0FZU6_9BACL</name>
<keyword evidence="7" id="KW-1185">Reference proteome</keyword>
<keyword evidence="2" id="KW-0805">Transcription regulation</keyword>
<dbReference type="InterPro" id="IPR036390">
    <property type="entry name" value="WH_DNA-bd_sf"/>
</dbReference>
<dbReference type="RefSeq" id="WP_162358591.1">
    <property type="nucleotide sequence ID" value="NZ_CP048209.1"/>
</dbReference>
<dbReference type="GO" id="GO:0003700">
    <property type="term" value="F:DNA-binding transcription factor activity"/>
    <property type="evidence" value="ECO:0007669"/>
    <property type="project" value="InterPro"/>
</dbReference>
<evidence type="ECO:0000256" key="1">
    <source>
        <dbReference type="ARBA" id="ARBA00009437"/>
    </source>
</evidence>
<evidence type="ECO:0000256" key="2">
    <source>
        <dbReference type="ARBA" id="ARBA00023015"/>
    </source>
</evidence>
<organism evidence="6 7">
    <name type="scientific">Paenibacillus lycopersici</name>
    <dbReference type="NCBI Taxonomy" id="2704462"/>
    <lineage>
        <taxon>Bacteria</taxon>
        <taxon>Bacillati</taxon>
        <taxon>Bacillota</taxon>
        <taxon>Bacilli</taxon>
        <taxon>Bacillales</taxon>
        <taxon>Paenibacillaceae</taxon>
        <taxon>Paenibacillus</taxon>
    </lineage>
</organism>